<keyword evidence="2" id="KW-1185">Reference proteome</keyword>
<organism evidence="1 2">
    <name type="scientific">Phytophthora palmivora</name>
    <dbReference type="NCBI Taxonomy" id="4796"/>
    <lineage>
        <taxon>Eukaryota</taxon>
        <taxon>Sar</taxon>
        <taxon>Stramenopiles</taxon>
        <taxon>Oomycota</taxon>
        <taxon>Peronosporomycetes</taxon>
        <taxon>Peronosporales</taxon>
        <taxon>Peronosporaceae</taxon>
        <taxon>Phytophthora</taxon>
    </lineage>
</organism>
<dbReference type="EMBL" id="NCKW01011062">
    <property type="protein sequence ID" value="POM64692.1"/>
    <property type="molecule type" value="Genomic_DNA"/>
</dbReference>
<keyword evidence="1" id="KW-0347">Helicase</keyword>
<protein>
    <submittedName>
        <fullName evidence="1">Helitron helicase-like protein</fullName>
    </submittedName>
</protein>
<proteinExistence type="predicted"/>
<comment type="caution">
    <text evidence="1">The sequence shown here is derived from an EMBL/GenBank/DDBJ whole genome shotgun (WGS) entry which is preliminary data.</text>
</comment>
<keyword evidence="1" id="KW-0067">ATP-binding</keyword>
<reference evidence="1 2" key="1">
    <citation type="journal article" date="2017" name="Genome Biol. Evol.">
        <title>Phytophthora megakarya and P. palmivora, closely related causal agents of cacao black pod rot, underwent increases in genome sizes and gene numbers by different mechanisms.</title>
        <authorList>
            <person name="Ali S.S."/>
            <person name="Shao J."/>
            <person name="Lary D.J."/>
            <person name="Kronmiller B."/>
            <person name="Shen D."/>
            <person name="Strem M.D."/>
            <person name="Amoako-Attah I."/>
            <person name="Akrofi A.Y."/>
            <person name="Begoude B.A."/>
            <person name="Ten Hoopen G.M."/>
            <person name="Coulibaly K."/>
            <person name="Kebe B.I."/>
            <person name="Melnick R.L."/>
            <person name="Guiltinan M.J."/>
            <person name="Tyler B.M."/>
            <person name="Meinhardt L.W."/>
            <person name="Bailey B.A."/>
        </authorList>
    </citation>
    <scope>NUCLEOTIDE SEQUENCE [LARGE SCALE GENOMIC DNA]</scope>
    <source>
        <strain evidence="2">sbr112.9</strain>
    </source>
</reference>
<keyword evidence="1" id="KW-0378">Hydrolase</keyword>
<dbReference type="OrthoDB" id="146722at2759"/>
<sequence>MNDEQYQVIRISNSLSRAVARAEMNDEQRGMIQNRDAVARATSRGEMTDEQHRVIQGHEAIARAFQRSSLSQEHRQEIQECDTNARAALRRSRQYKKGYDNHEDFDSMSVRGNDTLNQCHYVSQFIRGCSGDERTCADCGARRFPAETKNCCCMGGKFRLPPPREAPDKPRLLFKNPVFMQSIRAYNNDFAFTSMRASRSEPLQVDESVTRRGVYNFRVMGTGTSSPAPPGERQSRVASRIRMTDGLSVEILNDIDEVMEQHNPYAQQFLHAREIMIGRSRPAL</sequence>
<evidence type="ECO:0000313" key="2">
    <source>
        <dbReference type="Proteomes" id="UP000237271"/>
    </source>
</evidence>
<name>A0A2P4XGL6_9STRA</name>
<keyword evidence="1" id="KW-0547">Nucleotide-binding</keyword>
<accession>A0A2P4XGL6</accession>
<evidence type="ECO:0000313" key="1">
    <source>
        <dbReference type="EMBL" id="POM64692.1"/>
    </source>
</evidence>
<dbReference type="Proteomes" id="UP000237271">
    <property type="component" value="Unassembled WGS sequence"/>
</dbReference>
<dbReference type="GO" id="GO:0004386">
    <property type="term" value="F:helicase activity"/>
    <property type="evidence" value="ECO:0007669"/>
    <property type="project" value="UniProtKB-KW"/>
</dbReference>
<dbReference type="AlphaFoldDB" id="A0A2P4XGL6"/>
<gene>
    <name evidence="1" type="ORF">PHPALM_19747</name>
</gene>